<dbReference type="Proteomes" id="UP000294847">
    <property type="component" value="Chromosome 7"/>
</dbReference>
<organism evidence="2 3">
    <name type="scientific">Pyricularia oryzae</name>
    <name type="common">Rice blast fungus</name>
    <name type="synonym">Magnaporthe oryzae</name>
    <dbReference type="NCBI Taxonomy" id="318829"/>
    <lineage>
        <taxon>Eukaryota</taxon>
        <taxon>Fungi</taxon>
        <taxon>Dikarya</taxon>
        <taxon>Ascomycota</taxon>
        <taxon>Pezizomycotina</taxon>
        <taxon>Sordariomycetes</taxon>
        <taxon>Sordariomycetidae</taxon>
        <taxon>Magnaporthales</taxon>
        <taxon>Pyriculariaceae</taxon>
        <taxon>Pyricularia</taxon>
    </lineage>
</organism>
<feature type="non-terminal residue" evidence="2">
    <location>
        <position position="1"/>
    </location>
</feature>
<accession>A0A4P7NUI7</accession>
<name>A0A4P7NUI7_PYROR</name>
<proteinExistence type="predicted"/>
<dbReference type="EMBL" id="CP034210">
    <property type="protein sequence ID" value="QBZ66244.1"/>
    <property type="molecule type" value="Genomic_DNA"/>
</dbReference>
<sequence length="67" mass="7458">QILTCWLGVGGGVRLYDDVSLELESGPIGDRPSNSLLWFLHHLVLVINLQAFFVRLFGCRALAYIIA</sequence>
<keyword evidence="1" id="KW-0812">Transmembrane</keyword>
<keyword evidence="1" id="KW-1133">Transmembrane helix</keyword>
<dbReference type="AlphaFoldDB" id="A0A4P7NUI7"/>
<evidence type="ECO:0000313" key="2">
    <source>
        <dbReference type="EMBL" id="QBZ66244.1"/>
    </source>
</evidence>
<reference evidence="2 3" key="1">
    <citation type="journal article" date="2019" name="Mol. Biol. Evol.">
        <title>Blast fungal genomes show frequent chromosomal changes, gene gains and losses, and effector gene turnover.</title>
        <authorList>
            <person name="Gomez Luciano L.B."/>
            <person name="Jason Tsai I."/>
            <person name="Chuma I."/>
            <person name="Tosa Y."/>
            <person name="Chen Y.H."/>
            <person name="Li J.Y."/>
            <person name="Li M.Y."/>
            <person name="Jade Lu M.Y."/>
            <person name="Nakayashiki H."/>
            <person name="Li W.H."/>
        </authorList>
    </citation>
    <scope>NUCLEOTIDE SEQUENCE [LARGE SCALE GENOMIC DNA]</scope>
    <source>
        <strain evidence="2">MZ5-1-6</strain>
    </source>
</reference>
<keyword evidence="1" id="KW-0472">Membrane</keyword>
<protein>
    <submittedName>
        <fullName evidence="2">Uncharacterized protein</fullName>
    </submittedName>
</protein>
<evidence type="ECO:0000313" key="3">
    <source>
        <dbReference type="Proteomes" id="UP000294847"/>
    </source>
</evidence>
<gene>
    <name evidence="2" type="ORF">PoMZ_13217</name>
</gene>
<feature type="transmembrane region" description="Helical" evidence="1">
    <location>
        <begin position="36"/>
        <end position="57"/>
    </location>
</feature>
<evidence type="ECO:0000256" key="1">
    <source>
        <dbReference type="SAM" id="Phobius"/>
    </source>
</evidence>